<keyword evidence="2" id="KW-1185">Reference proteome</keyword>
<reference evidence="1 2" key="1">
    <citation type="submission" date="2015-04" db="EMBL/GenBank/DDBJ databases">
        <authorList>
            <person name="Syromyatnikov M.Y."/>
            <person name="Popov V.N."/>
        </authorList>
    </citation>
    <scope>NUCLEOTIDE SEQUENCE [LARGE SCALE GENOMIC DNA]</scope>
</reference>
<proteinExistence type="predicted"/>
<name>A0A1J1J2E8_9DIPT</name>
<dbReference type="Proteomes" id="UP000183832">
    <property type="component" value="Unassembled WGS sequence"/>
</dbReference>
<organism evidence="1 2">
    <name type="scientific">Clunio marinus</name>
    <dbReference type="NCBI Taxonomy" id="568069"/>
    <lineage>
        <taxon>Eukaryota</taxon>
        <taxon>Metazoa</taxon>
        <taxon>Ecdysozoa</taxon>
        <taxon>Arthropoda</taxon>
        <taxon>Hexapoda</taxon>
        <taxon>Insecta</taxon>
        <taxon>Pterygota</taxon>
        <taxon>Neoptera</taxon>
        <taxon>Endopterygota</taxon>
        <taxon>Diptera</taxon>
        <taxon>Nematocera</taxon>
        <taxon>Chironomoidea</taxon>
        <taxon>Chironomidae</taxon>
        <taxon>Clunio</taxon>
    </lineage>
</organism>
<dbReference type="AlphaFoldDB" id="A0A1J1J2E8"/>
<dbReference type="EMBL" id="CVRI01000067">
    <property type="protein sequence ID" value="CRL06715.1"/>
    <property type="molecule type" value="Genomic_DNA"/>
</dbReference>
<accession>A0A1J1J2E8</accession>
<evidence type="ECO:0000313" key="2">
    <source>
        <dbReference type="Proteomes" id="UP000183832"/>
    </source>
</evidence>
<evidence type="ECO:0000313" key="1">
    <source>
        <dbReference type="EMBL" id="CRL06715.1"/>
    </source>
</evidence>
<sequence>HKFKELKRRREKNVVSCIQQKKDAFFVSENHQTIDMAGHDDTCVEQKRTEHNTRERNGTLTLTYFKTSSNGRKEHDAQLMSLNSFITFSK</sequence>
<gene>
    <name evidence="1" type="ORF">CLUMA_CG019647</name>
</gene>
<feature type="non-terminal residue" evidence="1">
    <location>
        <position position="1"/>
    </location>
</feature>
<protein>
    <submittedName>
        <fullName evidence="1">CLUMA_CG019647, isoform A</fullName>
    </submittedName>
</protein>